<feature type="coiled-coil region" evidence="1">
    <location>
        <begin position="29"/>
        <end position="84"/>
    </location>
</feature>
<proteinExistence type="predicted"/>
<dbReference type="InterPro" id="IPR011055">
    <property type="entry name" value="Dup_hybrid_motif"/>
</dbReference>
<keyword evidence="1" id="KW-0175">Coiled coil</keyword>
<feature type="domain" description="M23ase beta-sheet core" evidence="2">
    <location>
        <begin position="303"/>
        <end position="391"/>
    </location>
</feature>
<comment type="caution">
    <text evidence="3">The sequence shown here is derived from an EMBL/GenBank/DDBJ whole genome shotgun (WGS) entry which is preliminary data.</text>
</comment>
<name>A0A2H0R5J8_9BACT</name>
<dbReference type="EMBL" id="PCXP01000021">
    <property type="protein sequence ID" value="PIR41792.1"/>
    <property type="molecule type" value="Genomic_DNA"/>
</dbReference>
<dbReference type="SUPFAM" id="SSF51261">
    <property type="entry name" value="Duplicated hybrid motif"/>
    <property type="match status" value="1"/>
</dbReference>
<dbReference type="InterPro" id="IPR050570">
    <property type="entry name" value="Cell_wall_metabolism_enzyme"/>
</dbReference>
<dbReference type="Pfam" id="PF01551">
    <property type="entry name" value="Peptidase_M23"/>
    <property type="match status" value="1"/>
</dbReference>
<protein>
    <recommendedName>
        <fullName evidence="2">M23ase beta-sheet core domain-containing protein</fullName>
    </recommendedName>
</protein>
<dbReference type="PANTHER" id="PTHR21666:SF270">
    <property type="entry name" value="MUREIN HYDROLASE ACTIVATOR ENVC"/>
    <property type="match status" value="1"/>
</dbReference>
<gene>
    <name evidence="3" type="ORF">COV30_02010</name>
</gene>
<dbReference type="GO" id="GO:0004222">
    <property type="term" value="F:metalloendopeptidase activity"/>
    <property type="evidence" value="ECO:0007669"/>
    <property type="project" value="TreeGrafter"/>
</dbReference>
<evidence type="ECO:0000256" key="1">
    <source>
        <dbReference type="SAM" id="Coils"/>
    </source>
</evidence>
<feature type="coiled-coil region" evidence="1">
    <location>
        <begin position="155"/>
        <end position="249"/>
    </location>
</feature>
<evidence type="ECO:0000313" key="4">
    <source>
        <dbReference type="Proteomes" id="UP000230208"/>
    </source>
</evidence>
<dbReference type="CDD" id="cd12797">
    <property type="entry name" value="M23_peptidase"/>
    <property type="match status" value="1"/>
</dbReference>
<sequence length="418" mass="46910">MKKFLIFFILILVFNIFCLPDLVLGQTETERIREEINLREQEIEKLKKEQELLSKSLAGTQAEAQTLQNKINNLNGQIKYMENQISLTAVNINKTATEINGTENNIYDTQEKIDIQKKAIAQTILFLNRQDNEGLLFLLLKNNNISDFLRQEHYANSLNADLVNLIDKLKNTKNEFETQKNQLENKKNELEKLKQQQGHEKISLNEVKIQNSSLLKSTKGQEAEFQKLLTEAEEREREANLEIFRLEDELRKAIDPNSLPLARSGALGWPVQVKGTVTQSYGCIHTNFARRYYPDCDKGKGGFHNGYDIGAPYGTPLLAGEDGKVIAIGSAPSAYGVWLAIEHANGLVTAYTHMSIRSLGVGQEVKRGDIVGRMGSTGLSTGSHIHFMVYAPKTFTVQKSKISGTLPIGATLNPLNYL</sequence>
<evidence type="ECO:0000259" key="2">
    <source>
        <dbReference type="Pfam" id="PF01551"/>
    </source>
</evidence>
<dbReference type="Gene3D" id="6.10.250.3150">
    <property type="match status" value="1"/>
</dbReference>
<reference evidence="3 4" key="1">
    <citation type="submission" date="2017-09" db="EMBL/GenBank/DDBJ databases">
        <title>Depth-based differentiation of microbial function through sediment-hosted aquifers and enrichment of novel symbionts in the deep terrestrial subsurface.</title>
        <authorList>
            <person name="Probst A.J."/>
            <person name="Ladd B."/>
            <person name="Jarett J.K."/>
            <person name="Geller-Mcgrath D.E."/>
            <person name="Sieber C.M."/>
            <person name="Emerson J.B."/>
            <person name="Anantharaman K."/>
            <person name="Thomas B.C."/>
            <person name="Malmstrom R."/>
            <person name="Stieglmeier M."/>
            <person name="Klingl A."/>
            <person name="Woyke T."/>
            <person name="Ryan C.M."/>
            <person name="Banfield J.F."/>
        </authorList>
    </citation>
    <scope>NUCLEOTIDE SEQUENCE [LARGE SCALE GENOMIC DNA]</scope>
    <source>
        <strain evidence="3">CG10_big_fil_rev_8_21_14_0_10_37_15</strain>
    </source>
</reference>
<dbReference type="PANTHER" id="PTHR21666">
    <property type="entry name" value="PEPTIDASE-RELATED"/>
    <property type="match status" value="1"/>
</dbReference>
<accession>A0A2H0R5J8</accession>
<dbReference type="Proteomes" id="UP000230208">
    <property type="component" value="Unassembled WGS sequence"/>
</dbReference>
<dbReference type="AlphaFoldDB" id="A0A2H0R5J8"/>
<organism evidence="3 4">
    <name type="scientific">Candidatus Yanofskybacteria bacterium CG10_big_fil_rev_8_21_14_0_10_37_15</name>
    <dbReference type="NCBI Taxonomy" id="1975097"/>
    <lineage>
        <taxon>Bacteria</taxon>
        <taxon>Candidatus Yanofskyibacteriota</taxon>
    </lineage>
</organism>
<dbReference type="InterPro" id="IPR016047">
    <property type="entry name" value="M23ase_b-sheet_dom"/>
</dbReference>
<dbReference type="SUPFAM" id="SSF57997">
    <property type="entry name" value="Tropomyosin"/>
    <property type="match status" value="1"/>
</dbReference>
<evidence type="ECO:0000313" key="3">
    <source>
        <dbReference type="EMBL" id="PIR41792.1"/>
    </source>
</evidence>
<dbReference type="Gene3D" id="2.70.70.10">
    <property type="entry name" value="Glucose Permease (Domain IIA)"/>
    <property type="match status" value="1"/>
</dbReference>